<dbReference type="Pfam" id="PF02613">
    <property type="entry name" value="Nitrate_red_del"/>
    <property type="match status" value="1"/>
</dbReference>
<dbReference type="GO" id="GO:0051131">
    <property type="term" value="P:chaperone-mediated protein complex assembly"/>
    <property type="evidence" value="ECO:0007669"/>
    <property type="project" value="InterPro"/>
</dbReference>
<dbReference type="GO" id="GO:0051082">
    <property type="term" value="F:unfolded protein binding"/>
    <property type="evidence" value="ECO:0007669"/>
    <property type="project" value="InterPro"/>
</dbReference>
<dbReference type="AlphaFoldDB" id="A0A545T014"/>
<evidence type="ECO:0000256" key="1">
    <source>
        <dbReference type="ARBA" id="ARBA00023063"/>
    </source>
</evidence>
<dbReference type="InterPro" id="IPR003765">
    <property type="entry name" value="NO3_reductase_chaperone_NarJ"/>
</dbReference>
<dbReference type="OrthoDB" id="8478585at2"/>
<protein>
    <submittedName>
        <fullName evidence="2">Nitrate reductase molybdenum cofactor assembly chaperone</fullName>
    </submittedName>
</protein>
<dbReference type="PANTHER" id="PTHR43680:SF2">
    <property type="entry name" value="NITRATE REDUCTASE MOLYBDENUM COFACTOR ASSEMBLY CHAPERONE NARJ"/>
    <property type="match status" value="1"/>
</dbReference>
<dbReference type="InterPro" id="IPR020945">
    <property type="entry name" value="DMSO/NO3_reduct_chaperone"/>
</dbReference>
<dbReference type="Proteomes" id="UP000319732">
    <property type="component" value="Unassembled WGS sequence"/>
</dbReference>
<sequence>MKTFKILGLLLTYPVPETVGCWPALGDLLVREGLLAKKPLKRIRQWLAENAERDIYDLQEHYVDTFDRGRGHCLHLFEHVHGDSRERGQAMVDLSEMYAAKGLTINQAELPDYLPLFLEYCSLCDYHQAQALLSEISHILVSIGTRLEQRDNHYHIVFDCLQALAKTKVDQKIIDAAISFVQAEDTSLAALDKEWEEAAAFDGDPQQADCAGCRSVAEEMLPTERREQTVKIVGGVQ</sequence>
<evidence type="ECO:0000313" key="2">
    <source>
        <dbReference type="EMBL" id="TQV70558.1"/>
    </source>
</evidence>
<comment type="caution">
    <text evidence="2">The sequence shown here is derived from an EMBL/GenBank/DDBJ whole genome shotgun (WGS) entry which is preliminary data.</text>
</comment>
<dbReference type="EMBL" id="VHSG01000024">
    <property type="protein sequence ID" value="TQV70558.1"/>
    <property type="molecule type" value="Genomic_DNA"/>
</dbReference>
<keyword evidence="3" id="KW-1185">Reference proteome</keyword>
<keyword evidence="1" id="KW-0534">Nitrate assimilation</keyword>
<accession>A0A545T014</accession>
<evidence type="ECO:0000313" key="3">
    <source>
        <dbReference type="Proteomes" id="UP000319732"/>
    </source>
</evidence>
<dbReference type="PANTHER" id="PTHR43680">
    <property type="entry name" value="NITRATE REDUCTASE MOLYBDENUM COFACTOR ASSEMBLY CHAPERONE"/>
    <property type="match status" value="1"/>
</dbReference>
<reference evidence="2 3" key="1">
    <citation type="submission" date="2019-06" db="EMBL/GenBank/DDBJ databases">
        <title>Whole genome sequence for Cellvibrionaceae sp. R142.</title>
        <authorList>
            <person name="Wang G."/>
        </authorList>
    </citation>
    <scope>NUCLEOTIDE SEQUENCE [LARGE SCALE GENOMIC DNA]</scope>
    <source>
        <strain evidence="2 3">R142</strain>
    </source>
</reference>
<name>A0A545T014_9GAMM</name>
<gene>
    <name evidence="2" type="primary">narJ</name>
    <name evidence="2" type="ORF">FKG94_21285</name>
</gene>
<dbReference type="NCBIfam" id="TIGR00684">
    <property type="entry name" value="narJ"/>
    <property type="match status" value="1"/>
</dbReference>
<dbReference type="SUPFAM" id="SSF89155">
    <property type="entry name" value="TorD-like"/>
    <property type="match status" value="1"/>
</dbReference>
<dbReference type="Gene3D" id="1.10.3480.10">
    <property type="entry name" value="TorD-like"/>
    <property type="match status" value="1"/>
</dbReference>
<dbReference type="GO" id="GO:0016530">
    <property type="term" value="F:metallochaperone activity"/>
    <property type="evidence" value="ECO:0007669"/>
    <property type="project" value="TreeGrafter"/>
</dbReference>
<dbReference type="GO" id="GO:0042128">
    <property type="term" value="P:nitrate assimilation"/>
    <property type="evidence" value="ECO:0007669"/>
    <property type="project" value="UniProtKB-KW"/>
</dbReference>
<dbReference type="InterPro" id="IPR036411">
    <property type="entry name" value="TorD-like_sf"/>
</dbReference>
<proteinExistence type="predicted"/>
<organism evidence="2 3">
    <name type="scientific">Exilibacterium tricleocarpae</name>
    <dbReference type="NCBI Taxonomy" id="2591008"/>
    <lineage>
        <taxon>Bacteria</taxon>
        <taxon>Pseudomonadati</taxon>
        <taxon>Pseudomonadota</taxon>
        <taxon>Gammaproteobacteria</taxon>
        <taxon>Cellvibrionales</taxon>
        <taxon>Cellvibrionaceae</taxon>
        <taxon>Exilibacterium</taxon>
    </lineage>
</organism>